<name>A0AAD0NRA2_9ACTN</name>
<sequence length="322" mass="35564">MGLYMWEGEAHEVYVGISSTTVVTRLRQHVKNYDHANIQSFRYMPESANTETLRAAERELIYDLCRNEFTCFNREHSAVIYGTSVLDELVSVEEQKSWFTSPAEANLADLRAGGVDQSVLGGQSAVVRSEARFEKLSSHPEYELILEAIATYLRGCVLYPRRSQGQFWSLSCLPTLRMVGGGKRLVTLNMGMLEVFYISELPDGRLVLGVATDSTMLPARMTWWALKHRGASMAGHVHKSAGPNAEYLIFKSPAAFVKAMKKSDKIRSAAARYALARARKGRVSGRYADAHNVLLAEAALERAVGLGLPTVGVGDALRSADE</sequence>
<keyword evidence="2" id="KW-1185">Reference proteome</keyword>
<proteinExistence type="predicted"/>
<reference evidence="1 2" key="1">
    <citation type="submission" date="2016-04" db="EMBL/GenBank/DDBJ databases">
        <title>Complete genome sequence of the haloalkaliphilic hydrocarbon-degrading bacterium Dietzia psychralcaliphila ILA-1T, isolated from a drain of a fish product-processing plant.</title>
        <authorList>
            <person name="Zhao J."/>
            <person name="Hu B."/>
            <person name="Geng S."/>
            <person name="Nie Y."/>
            <person name="Tang Y."/>
        </authorList>
    </citation>
    <scope>NUCLEOTIDE SEQUENCE [LARGE SCALE GENOMIC DNA]</scope>
    <source>
        <strain evidence="1 2">ILA-1</strain>
    </source>
</reference>
<evidence type="ECO:0000313" key="2">
    <source>
        <dbReference type="Proteomes" id="UP000244903"/>
    </source>
</evidence>
<dbReference type="KEGG" id="dpc:A6048_10960"/>
<evidence type="ECO:0000313" key="1">
    <source>
        <dbReference type="EMBL" id="AWH95938.1"/>
    </source>
</evidence>
<gene>
    <name evidence="1" type="ORF">A6048_10960</name>
</gene>
<dbReference type="AlphaFoldDB" id="A0AAD0NRA2"/>
<accession>A0AAD0NRA2</accession>
<dbReference type="EMBL" id="CP015453">
    <property type="protein sequence ID" value="AWH95938.1"/>
    <property type="molecule type" value="Genomic_DNA"/>
</dbReference>
<dbReference type="Proteomes" id="UP000244903">
    <property type="component" value="Chromosome"/>
</dbReference>
<organism evidence="1 2">
    <name type="scientific">Dietzia psychralcaliphila</name>
    <dbReference type="NCBI Taxonomy" id="139021"/>
    <lineage>
        <taxon>Bacteria</taxon>
        <taxon>Bacillati</taxon>
        <taxon>Actinomycetota</taxon>
        <taxon>Actinomycetes</taxon>
        <taxon>Mycobacteriales</taxon>
        <taxon>Dietziaceae</taxon>
        <taxon>Dietzia</taxon>
    </lineage>
</organism>
<protein>
    <recommendedName>
        <fullName evidence="3">GIY-YIG domain-containing protein</fullName>
    </recommendedName>
</protein>
<evidence type="ECO:0008006" key="3">
    <source>
        <dbReference type="Google" id="ProtNLM"/>
    </source>
</evidence>